<gene>
    <name evidence="1" type="primary">ubiT</name>
    <name evidence="3" type="ORF">DFR35_0634</name>
</gene>
<accession>A0A497XL06</accession>
<dbReference type="AlphaFoldDB" id="A0A497XL06"/>
<feature type="domain" description="SCP2" evidence="2">
    <location>
        <begin position="46"/>
        <end position="133"/>
    </location>
</feature>
<dbReference type="OrthoDB" id="5292463at2"/>
<dbReference type="GO" id="GO:0006744">
    <property type="term" value="P:ubiquinone biosynthetic process"/>
    <property type="evidence" value="ECO:0007669"/>
    <property type="project" value="UniProtKB-UniRule"/>
</dbReference>
<dbReference type="InterPro" id="IPR016830">
    <property type="entry name" value="UbiT"/>
</dbReference>
<dbReference type="Pfam" id="PF02036">
    <property type="entry name" value="SCP2"/>
    <property type="match status" value="1"/>
</dbReference>
<dbReference type="InterPro" id="IPR036527">
    <property type="entry name" value="SCP2_sterol-bd_dom_sf"/>
</dbReference>
<keyword evidence="4" id="KW-1185">Reference proteome</keyword>
<dbReference type="EMBL" id="RCCI01000004">
    <property type="protein sequence ID" value="RLJ68080.1"/>
    <property type="molecule type" value="Genomic_DNA"/>
</dbReference>
<evidence type="ECO:0000313" key="3">
    <source>
        <dbReference type="EMBL" id="RLJ68080.1"/>
    </source>
</evidence>
<dbReference type="RefSeq" id="WP_121240005.1">
    <property type="nucleotide sequence ID" value="NZ_BHVV01000001.1"/>
</dbReference>
<organism evidence="3 4">
    <name type="scientific">Sulfurisoma sediminicola</name>
    <dbReference type="NCBI Taxonomy" id="1381557"/>
    <lineage>
        <taxon>Bacteria</taxon>
        <taxon>Pseudomonadati</taxon>
        <taxon>Pseudomonadota</taxon>
        <taxon>Betaproteobacteria</taxon>
        <taxon>Nitrosomonadales</taxon>
        <taxon>Sterolibacteriaceae</taxon>
        <taxon>Sulfurisoma</taxon>
    </lineage>
</organism>
<dbReference type="HAMAP" id="MF_02231">
    <property type="entry name" value="UbiT"/>
    <property type="match status" value="1"/>
</dbReference>
<reference evidence="3 4" key="1">
    <citation type="submission" date="2018-10" db="EMBL/GenBank/DDBJ databases">
        <title>Genomic Encyclopedia of Type Strains, Phase IV (KMG-IV): sequencing the most valuable type-strain genomes for metagenomic binning, comparative biology and taxonomic classification.</title>
        <authorList>
            <person name="Goeker M."/>
        </authorList>
    </citation>
    <scope>NUCLEOTIDE SEQUENCE [LARGE SCALE GENOMIC DNA]</scope>
    <source>
        <strain evidence="3 4">DSM 26916</strain>
    </source>
</reference>
<comment type="pathway">
    <text evidence="1">Cofactor biosynthesis; ubiquinone biosynthesis.</text>
</comment>
<evidence type="ECO:0000259" key="2">
    <source>
        <dbReference type="Pfam" id="PF02036"/>
    </source>
</evidence>
<comment type="similarity">
    <text evidence="1">Belongs to the UbiT family.</text>
</comment>
<evidence type="ECO:0000256" key="1">
    <source>
        <dbReference type="HAMAP-Rule" id="MF_02231"/>
    </source>
</evidence>
<name>A0A497XL06_9PROT</name>
<dbReference type="SUPFAM" id="SSF55718">
    <property type="entry name" value="SCP-like"/>
    <property type="match status" value="1"/>
</dbReference>
<evidence type="ECO:0000313" key="4">
    <source>
        <dbReference type="Proteomes" id="UP000268908"/>
    </source>
</evidence>
<comment type="caution">
    <text evidence="3">The sequence shown here is derived from an EMBL/GenBank/DDBJ whole genome shotgun (WGS) entry which is preliminary data.</text>
</comment>
<dbReference type="Proteomes" id="UP000268908">
    <property type="component" value="Unassembled WGS sequence"/>
</dbReference>
<sequence>MNRTFTLPAFILPAVFARLGPKLPQLPPTLALVAALNAALGRLLPREPLEPLLGKRVTIKVLDAGMTLRFAYGERGFRPSFDTAPADLAMSARARDFLALLLREEDPDTLFFSRRLLMEGDTALGLQVKNTLDGIDLPRLDPATLKSHLAPTALLERFVARLAQRAVPHH</sequence>
<dbReference type="UniPathway" id="UPA00232"/>
<keyword evidence="1" id="KW-0831">Ubiquinone biosynthesis</keyword>
<protein>
    <recommendedName>
        <fullName evidence="1">Ubiquinone biosynthesis accessory factor UbiT</fullName>
    </recommendedName>
</protein>
<proteinExistence type="inferred from homology"/>
<dbReference type="InterPro" id="IPR003033">
    <property type="entry name" value="SCP2_sterol-bd_dom"/>
</dbReference>
<comment type="function">
    <text evidence="1">Required for O(2)-independent ubiquinone (coenzyme Q) biosynthesis. Likely functions as an accessory factor.</text>
</comment>